<keyword evidence="8" id="KW-1003">Cell membrane</keyword>
<evidence type="ECO:0000256" key="11">
    <source>
        <dbReference type="ARBA" id="ARBA00022692"/>
    </source>
</evidence>
<evidence type="ECO:0000256" key="4">
    <source>
        <dbReference type="ARBA" id="ARBA00005189"/>
    </source>
</evidence>
<evidence type="ECO:0000256" key="6">
    <source>
        <dbReference type="ARBA" id="ARBA00012487"/>
    </source>
</evidence>
<dbReference type="InterPro" id="IPR000374">
    <property type="entry name" value="PC_trans"/>
</dbReference>
<dbReference type="GO" id="GO:0004605">
    <property type="term" value="F:phosphatidate cytidylyltransferase activity"/>
    <property type="evidence" value="ECO:0007669"/>
    <property type="project" value="UniProtKB-EC"/>
</dbReference>
<dbReference type="PANTHER" id="PTHR46382:SF1">
    <property type="entry name" value="PHOSPHATIDATE CYTIDYLYLTRANSFERASE"/>
    <property type="match status" value="1"/>
</dbReference>
<evidence type="ECO:0000256" key="9">
    <source>
        <dbReference type="ARBA" id="ARBA00022516"/>
    </source>
</evidence>
<gene>
    <name evidence="21" type="ORF">BJ984_001868</name>
</gene>
<keyword evidence="12 18" id="KW-0548">Nucleotidyltransferase</keyword>
<keyword evidence="10 18" id="KW-0808">Transferase</keyword>
<organism evidence="21 22">
    <name type="scientific">Herbiconiux flava</name>
    <dbReference type="NCBI Taxonomy" id="881268"/>
    <lineage>
        <taxon>Bacteria</taxon>
        <taxon>Bacillati</taxon>
        <taxon>Actinomycetota</taxon>
        <taxon>Actinomycetes</taxon>
        <taxon>Micrococcales</taxon>
        <taxon>Microbacteriaceae</taxon>
        <taxon>Herbiconiux</taxon>
    </lineage>
</organism>
<feature type="transmembrane region" description="Helical" evidence="20">
    <location>
        <begin position="177"/>
        <end position="197"/>
    </location>
</feature>
<evidence type="ECO:0000256" key="2">
    <source>
        <dbReference type="ARBA" id="ARBA00004651"/>
    </source>
</evidence>
<evidence type="ECO:0000256" key="13">
    <source>
        <dbReference type="ARBA" id="ARBA00022989"/>
    </source>
</evidence>
<comment type="pathway">
    <text evidence="3 18">Phospholipid metabolism; CDP-diacylglycerol biosynthesis; CDP-diacylglycerol from sn-glycerol 3-phosphate: step 3/3.</text>
</comment>
<name>A0A852SPJ8_9MICO</name>
<evidence type="ECO:0000256" key="7">
    <source>
        <dbReference type="ARBA" id="ARBA00019373"/>
    </source>
</evidence>
<keyword evidence="13 20" id="KW-1133">Transmembrane helix</keyword>
<dbReference type="PROSITE" id="PS01315">
    <property type="entry name" value="CDS"/>
    <property type="match status" value="1"/>
</dbReference>
<comment type="subcellular location">
    <subcellularLocation>
        <location evidence="2">Cell membrane</location>
        <topology evidence="2">Multi-pass membrane protein</topology>
    </subcellularLocation>
</comment>
<comment type="pathway">
    <text evidence="4">Lipid metabolism.</text>
</comment>
<dbReference type="GO" id="GO:0005886">
    <property type="term" value="C:plasma membrane"/>
    <property type="evidence" value="ECO:0007669"/>
    <property type="project" value="UniProtKB-SubCell"/>
</dbReference>
<feature type="transmembrane region" description="Helical" evidence="20">
    <location>
        <begin position="60"/>
        <end position="79"/>
    </location>
</feature>
<evidence type="ECO:0000256" key="5">
    <source>
        <dbReference type="ARBA" id="ARBA00010185"/>
    </source>
</evidence>
<feature type="transmembrane region" description="Helical" evidence="20">
    <location>
        <begin position="243"/>
        <end position="261"/>
    </location>
</feature>
<dbReference type="RefSeq" id="WP_179547793.1">
    <property type="nucleotide sequence ID" value="NZ_BSEW01000001.1"/>
</dbReference>
<dbReference type="GO" id="GO:0016024">
    <property type="term" value="P:CDP-diacylglycerol biosynthetic process"/>
    <property type="evidence" value="ECO:0007669"/>
    <property type="project" value="UniProtKB-UniPathway"/>
</dbReference>
<accession>A0A852SPJ8</accession>
<feature type="transmembrane region" description="Helical" evidence="20">
    <location>
        <begin position="267"/>
        <end position="286"/>
    </location>
</feature>
<comment type="caution">
    <text evidence="21">The sequence shown here is derived from an EMBL/GenBank/DDBJ whole genome shotgun (WGS) entry which is preliminary data.</text>
</comment>
<evidence type="ECO:0000313" key="21">
    <source>
        <dbReference type="EMBL" id="NYD70710.1"/>
    </source>
</evidence>
<sequence length="333" mass="35874">MSHEPGRHQPGRHEPRPSRTPPVRRTRTLTRAEIQAQVRARKEQFDEANEKITARSGRNLVSAILIGVVLAGVMVVSLVVIKELYLVLAVVLVTFGTLELATALRAAKLHVARIPTVFAGVAVVPAAYYWGATGQWLVALAGMLVVTLWRLVEVAVRQPRSQGPRPDARALLKDLGAGIFVQVYVSFLASISVLLLAQEGGQWWVLSFIIVVVLVDVGAYASGLNFGKHPMAPTISPKKTWEGLAGALLAALIGGVLLSILLLGQPWWFGLLFGAVITFTATVGDLSESLLKRDIGIKDMSSWLPGHGGFLDRLDSILPSAAAAYLLWVVFGS</sequence>
<evidence type="ECO:0000256" key="10">
    <source>
        <dbReference type="ARBA" id="ARBA00022679"/>
    </source>
</evidence>
<dbReference type="AlphaFoldDB" id="A0A852SPJ8"/>
<evidence type="ECO:0000256" key="15">
    <source>
        <dbReference type="ARBA" id="ARBA00023136"/>
    </source>
</evidence>
<evidence type="ECO:0000256" key="12">
    <source>
        <dbReference type="ARBA" id="ARBA00022695"/>
    </source>
</evidence>
<evidence type="ECO:0000256" key="8">
    <source>
        <dbReference type="ARBA" id="ARBA00022475"/>
    </source>
</evidence>
<evidence type="ECO:0000256" key="16">
    <source>
        <dbReference type="ARBA" id="ARBA00023209"/>
    </source>
</evidence>
<evidence type="ECO:0000256" key="20">
    <source>
        <dbReference type="SAM" id="Phobius"/>
    </source>
</evidence>
<evidence type="ECO:0000256" key="14">
    <source>
        <dbReference type="ARBA" id="ARBA00023098"/>
    </source>
</evidence>
<keyword evidence="14" id="KW-0443">Lipid metabolism</keyword>
<dbReference type="Pfam" id="PF01148">
    <property type="entry name" value="CTP_transf_1"/>
    <property type="match status" value="1"/>
</dbReference>
<keyword evidence="17" id="KW-1208">Phospholipid metabolism</keyword>
<feature type="region of interest" description="Disordered" evidence="19">
    <location>
        <begin position="1"/>
        <end position="26"/>
    </location>
</feature>
<keyword evidence="11 18" id="KW-0812">Transmembrane</keyword>
<protein>
    <recommendedName>
        <fullName evidence="7 18">Phosphatidate cytidylyltransferase</fullName>
        <ecNumber evidence="6 18">2.7.7.41</ecNumber>
    </recommendedName>
</protein>
<reference evidence="21 22" key="1">
    <citation type="submission" date="2020-07" db="EMBL/GenBank/DDBJ databases">
        <title>Sequencing the genomes of 1000 actinobacteria strains.</title>
        <authorList>
            <person name="Klenk H.-P."/>
        </authorList>
    </citation>
    <scope>NUCLEOTIDE SEQUENCE [LARGE SCALE GENOMIC DNA]</scope>
    <source>
        <strain evidence="21 22">DSM 26474</strain>
    </source>
</reference>
<evidence type="ECO:0000256" key="18">
    <source>
        <dbReference type="RuleBase" id="RU003938"/>
    </source>
</evidence>
<evidence type="ECO:0000256" key="19">
    <source>
        <dbReference type="SAM" id="MobiDB-lite"/>
    </source>
</evidence>
<evidence type="ECO:0000313" key="22">
    <source>
        <dbReference type="Proteomes" id="UP000549913"/>
    </source>
</evidence>
<feature type="compositionally biased region" description="Basic and acidic residues" evidence="19">
    <location>
        <begin position="1"/>
        <end position="17"/>
    </location>
</feature>
<keyword evidence="16" id="KW-0594">Phospholipid biosynthesis</keyword>
<evidence type="ECO:0000256" key="17">
    <source>
        <dbReference type="ARBA" id="ARBA00023264"/>
    </source>
</evidence>
<keyword evidence="15 20" id="KW-0472">Membrane</keyword>
<evidence type="ECO:0000256" key="1">
    <source>
        <dbReference type="ARBA" id="ARBA00001698"/>
    </source>
</evidence>
<evidence type="ECO:0000256" key="3">
    <source>
        <dbReference type="ARBA" id="ARBA00005119"/>
    </source>
</evidence>
<dbReference type="EC" id="2.7.7.41" evidence="6 18"/>
<feature type="transmembrane region" description="Helical" evidence="20">
    <location>
        <begin position="203"/>
        <end position="222"/>
    </location>
</feature>
<dbReference type="Proteomes" id="UP000549913">
    <property type="component" value="Unassembled WGS sequence"/>
</dbReference>
<feature type="transmembrane region" description="Helical" evidence="20">
    <location>
        <begin position="111"/>
        <end position="130"/>
    </location>
</feature>
<keyword evidence="22" id="KW-1185">Reference proteome</keyword>
<comment type="catalytic activity">
    <reaction evidence="1 18">
        <text>a 1,2-diacyl-sn-glycero-3-phosphate + CTP + H(+) = a CDP-1,2-diacyl-sn-glycerol + diphosphate</text>
        <dbReference type="Rhea" id="RHEA:16229"/>
        <dbReference type="ChEBI" id="CHEBI:15378"/>
        <dbReference type="ChEBI" id="CHEBI:33019"/>
        <dbReference type="ChEBI" id="CHEBI:37563"/>
        <dbReference type="ChEBI" id="CHEBI:58332"/>
        <dbReference type="ChEBI" id="CHEBI:58608"/>
        <dbReference type="EC" id="2.7.7.41"/>
    </reaction>
</comment>
<keyword evidence="9" id="KW-0444">Lipid biosynthesis</keyword>
<feature type="transmembrane region" description="Helical" evidence="20">
    <location>
        <begin position="85"/>
        <end position="104"/>
    </location>
</feature>
<comment type="similarity">
    <text evidence="5 18">Belongs to the CDS family.</text>
</comment>
<proteinExistence type="inferred from homology"/>
<dbReference type="UniPathway" id="UPA00557">
    <property type="reaction ID" value="UER00614"/>
</dbReference>
<dbReference type="PANTHER" id="PTHR46382">
    <property type="entry name" value="PHOSPHATIDATE CYTIDYLYLTRANSFERASE"/>
    <property type="match status" value="1"/>
</dbReference>
<dbReference type="EMBL" id="JACCBM010000001">
    <property type="protein sequence ID" value="NYD70710.1"/>
    <property type="molecule type" value="Genomic_DNA"/>
</dbReference>